<accession>E3R0M8</accession>
<sequence>MWTSDAPILVVVLNKIPSYKKKAVNNSTRRRLVIYNMKKLGKEKLLPEGAIDNKTMPRFISLCAACVYWNVHVLSHIHGYRHVHHFDNCI</sequence>
<dbReference type="EMBL" id="GG697460">
    <property type="protein sequence ID" value="EFQ36666.1"/>
    <property type="molecule type" value="Genomic_DNA"/>
</dbReference>
<reference evidence="2" key="1">
    <citation type="journal article" date="2012" name="Nat. Genet.">
        <title>Lifestyle transitions in plant pathogenic Colletotrichum fungi deciphered by genome and transcriptome analyses.</title>
        <authorList>
            <person name="O'Connell R.J."/>
            <person name="Thon M.R."/>
            <person name="Hacquard S."/>
            <person name="Amyotte S.G."/>
            <person name="Kleemann J."/>
            <person name="Torres M.F."/>
            <person name="Damm U."/>
            <person name="Buiate E.A."/>
            <person name="Epstein L."/>
            <person name="Alkan N."/>
            <person name="Altmueller J."/>
            <person name="Alvarado-Balderrama L."/>
            <person name="Bauser C.A."/>
            <person name="Becker C."/>
            <person name="Birren B.W."/>
            <person name="Chen Z."/>
            <person name="Choi J."/>
            <person name="Crouch J.A."/>
            <person name="Duvick J.P."/>
            <person name="Farman M.A."/>
            <person name="Gan P."/>
            <person name="Heiman D."/>
            <person name="Henrissat B."/>
            <person name="Howard R.J."/>
            <person name="Kabbage M."/>
            <person name="Koch C."/>
            <person name="Kracher B."/>
            <person name="Kubo Y."/>
            <person name="Law A.D."/>
            <person name="Lebrun M.-H."/>
            <person name="Lee Y.-H."/>
            <person name="Miyara I."/>
            <person name="Moore N."/>
            <person name="Neumann U."/>
            <person name="Nordstroem K."/>
            <person name="Panaccione D.G."/>
            <person name="Panstruga R."/>
            <person name="Place M."/>
            <person name="Proctor R.H."/>
            <person name="Prusky D."/>
            <person name="Rech G."/>
            <person name="Reinhardt R."/>
            <person name="Rollins J.A."/>
            <person name="Rounsley S."/>
            <person name="Schardl C.L."/>
            <person name="Schwartz D.C."/>
            <person name="Shenoy N."/>
            <person name="Shirasu K."/>
            <person name="Sikhakolli U.R."/>
            <person name="Stueber K."/>
            <person name="Sukno S.A."/>
            <person name="Sweigard J.A."/>
            <person name="Takano Y."/>
            <person name="Takahara H."/>
            <person name="Trail F."/>
            <person name="van der Does H.C."/>
            <person name="Voll L.M."/>
            <person name="Will I."/>
            <person name="Young S."/>
            <person name="Zeng Q."/>
            <person name="Zhang J."/>
            <person name="Zhou S."/>
            <person name="Dickman M.B."/>
            <person name="Schulze-Lefert P."/>
            <person name="Ver Loren van Themaat E."/>
            <person name="Ma L.-J."/>
            <person name="Vaillancourt L.J."/>
        </authorList>
    </citation>
    <scope>NUCLEOTIDE SEQUENCE [LARGE SCALE GENOMIC DNA]</scope>
    <source>
        <strain evidence="2">M1.001 / M2 / FGSC 10212</strain>
    </source>
</reference>
<keyword evidence="2" id="KW-1185">Reference proteome</keyword>
<protein>
    <submittedName>
        <fullName evidence="1">Uncharacterized protein</fullName>
    </submittedName>
</protein>
<dbReference type="GeneID" id="24417175"/>
<evidence type="ECO:0000313" key="1">
    <source>
        <dbReference type="EMBL" id="EFQ36666.1"/>
    </source>
</evidence>
<dbReference type="RefSeq" id="XP_008100686.1">
    <property type="nucleotide sequence ID" value="XM_008102495.1"/>
</dbReference>
<organism evidence="2">
    <name type="scientific">Colletotrichum graminicola (strain M1.001 / M2 / FGSC 10212)</name>
    <name type="common">Maize anthracnose fungus</name>
    <name type="synonym">Glomerella graminicola</name>
    <dbReference type="NCBI Taxonomy" id="645133"/>
    <lineage>
        <taxon>Eukaryota</taxon>
        <taxon>Fungi</taxon>
        <taxon>Dikarya</taxon>
        <taxon>Ascomycota</taxon>
        <taxon>Pezizomycotina</taxon>
        <taxon>Sordariomycetes</taxon>
        <taxon>Hypocreomycetidae</taxon>
        <taxon>Glomerellales</taxon>
        <taxon>Glomerellaceae</taxon>
        <taxon>Colletotrichum</taxon>
        <taxon>Colletotrichum graminicola species complex</taxon>
    </lineage>
</organism>
<evidence type="ECO:0000313" key="2">
    <source>
        <dbReference type="Proteomes" id="UP000008782"/>
    </source>
</evidence>
<gene>
    <name evidence="1" type="ORF">GLRG_11812</name>
</gene>
<dbReference type="AlphaFoldDB" id="E3R0M8"/>
<proteinExistence type="predicted"/>
<name>E3R0M8_COLGM</name>
<dbReference type="VEuPathDB" id="FungiDB:GLRG_11812"/>
<dbReference type="Proteomes" id="UP000008782">
    <property type="component" value="Unassembled WGS sequence"/>
</dbReference>
<dbReference type="HOGENOM" id="CLU_2440712_0_0_1"/>